<dbReference type="PROSITE" id="PS50905">
    <property type="entry name" value="FERRITIN_LIKE"/>
    <property type="match status" value="1"/>
</dbReference>
<dbReference type="EC" id="1.16.3.1" evidence="9"/>
<evidence type="ECO:0000256" key="7">
    <source>
        <dbReference type="ARBA" id="ARBA00023065"/>
    </source>
</evidence>
<reference evidence="14" key="1">
    <citation type="submission" date="2016-10" db="EMBL/GenBank/DDBJ databases">
        <authorList>
            <person name="Varghese N."/>
            <person name="Submissions S."/>
        </authorList>
    </citation>
    <scope>NUCLEOTIDE SEQUENCE [LARGE SCALE GENOMIC DNA]</scope>
    <source>
        <strain evidence="14">DSM 217</strain>
    </source>
</reference>
<keyword evidence="11" id="KW-0349">Heme</keyword>
<dbReference type="GO" id="GO:0004322">
    <property type="term" value="F:ferroxidase activity"/>
    <property type="evidence" value="ECO:0007669"/>
    <property type="project" value="UniProtKB-EC"/>
</dbReference>
<dbReference type="PANTHER" id="PTHR30295:SF9">
    <property type="entry name" value="BACTERIOFERRITIN"/>
    <property type="match status" value="1"/>
</dbReference>
<feature type="binding site" evidence="10">
    <location>
        <position position="54"/>
    </location>
    <ligand>
        <name>Fe cation</name>
        <dbReference type="ChEBI" id="CHEBI:24875"/>
        <label>1</label>
    </ligand>
</feature>
<feature type="binding site" evidence="10">
    <location>
        <position position="18"/>
    </location>
    <ligand>
        <name>Fe cation</name>
        <dbReference type="ChEBI" id="CHEBI:24875"/>
        <label>1</label>
    </ligand>
</feature>
<dbReference type="InterPro" id="IPR008331">
    <property type="entry name" value="Ferritin_DPS_dom"/>
</dbReference>
<dbReference type="OrthoDB" id="9800505at2"/>
<organism evidence="13 14">
    <name type="scientific">Thiocapsa roseopersicina</name>
    <dbReference type="NCBI Taxonomy" id="1058"/>
    <lineage>
        <taxon>Bacteria</taxon>
        <taxon>Pseudomonadati</taxon>
        <taxon>Pseudomonadota</taxon>
        <taxon>Gammaproteobacteria</taxon>
        <taxon>Chromatiales</taxon>
        <taxon>Chromatiaceae</taxon>
        <taxon>Thiocapsa</taxon>
    </lineage>
</organism>
<feature type="binding site" evidence="10">
    <location>
        <position position="46"/>
    </location>
    <ligand>
        <name>Fe cation</name>
        <dbReference type="ChEBI" id="CHEBI:24875"/>
        <label>3</label>
    </ligand>
</feature>
<feature type="binding site" evidence="10">
    <location>
        <position position="128"/>
    </location>
    <ligand>
        <name>Fe cation</name>
        <dbReference type="ChEBI" id="CHEBI:24875"/>
        <label>1</label>
    </ligand>
</feature>
<feature type="binding site" evidence="10">
    <location>
        <position position="51"/>
    </location>
    <ligand>
        <name>Fe cation</name>
        <dbReference type="ChEBI" id="CHEBI:24875"/>
        <label>1</label>
    </ligand>
</feature>
<evidence type="ECO:0000256" key="1">
    <source>
        <dbReference type="ARBA" id="ARBA00008093"/>
    </source>
</evidence>
<evidence type="ECO:0000256" key="3">
    <source>
        <dbReference type="ARBA" id="ARBA00022448"/>
    </source>
</evidence>
<evidence type="ECO:0000259" key="12">
    <source>
        <dbReference type="PROSITE" id="PS50905"/>
    </source>
</evidence>
<dbReference type="GO" id="GO:0006826">
    <property type="term" value="P:iron ion transport"/>
    <property type="evidence" value="ECO:0007669"/>
    <property type="project" value="UniProtKB-KW"/>
</dbReference>
<evidence type="ECO:0000256" key="2">
    <source>
        <dbReference type="ARBA" id="ARBA00022434"/>
    </source>
</evidence>
<dbReference type="PANTHER" id="PTHR30295">
    <property type="entry name" value="BACTERIOFERRITIN"/>
    <property type="match status" value="1"/>
</dbReference>
<dbReference type="STRING" id="1058.SAMN05421783_10287"/>
<gene>
    <name evidence="13" type="ORF">SAMN05421783_10287</name>
</gene>
<evidence type="ECO:0000256" key="6">
    <source>
        <dbReference type="ARBA" id="ARBA00023004"/>
    </source>
</evidence>
<sequence length="161" mass="18415">MKGNPDVIAHLQRLLANELAAIDQYFIHSLMYEDWGFAKLFARIEHEATEEKEHASMLIRRMLFLEATPDLSQRDGLRVGASVPEMLANDLQVEYEVAAALKEAIVCCEQHKDFQTRTVLLQLLRDTEEDHADWLEQQLGLIDRVGLENYLQSQMHPSGPA</sequence>
<dbReference type="SUPFAM" id="SSF47240">
    <property type="entry name" value="Ferritin-like"/>
    <property type="match status" value="1"/>
</dbReference>
<dbReference type="GO" id="GO:0006879">
    <property type="term" value="P:intracellular iron ion homeostasis"/>
    <property type="evidence" value="ECO:0007669"/>
    <property type="project" value="UniProtKB-KW"/>
</dbReference>
<comment type="catalytic activity">
    <reaction evidence="8">
        <text>Fe(2+)(in) = Fe(2+)(out)</text>
        <dbReference type="Rhea" id="RHEA:28486"/>
        <dbReference type="ChEBI" id="CHEBI:29033"/>
    </reaction>
</comment>
<evidence type="ECO:0000256" key="10">
    <source>
        <dbReference type="PIRSR" id="PIRSR002560-1"/>
    </source>
</evidence>
<dbReference type="GO" id="GO:0020037">
    <property type="term" value="F:heme binding"/>
    <property type="evidence" value="ECO:0007669"/>
    <property type="project" value="TreeGrafter"/>
</dbReference>
<evidence type="ECO:0000256" key="5">
    <source>
        <dbReference type="ARBA" id="ARBA00023002"/>
    </source>
</evidence>
<dbReference type="AlphaFoldDB" id="A0A1H2RLS8"/>
<comment type="function">
    <text evidence="9">Iron-storage protein, whose ferroxidase center binds Fe(2+), oxidizes it using dioxygen to Fe(3+), and participates in the subsequent Fe(3+) oxide mineral core formation within the central cavity of the BFR protein shell.</text>
</comment>
<evidence type="ECO:0000256" key="8">
    <source>
        <dbReference type="ARBA" id="ARBA00036243"/>
    </source>
</evidence>
<keyword evidence="7" id="KW-0406">Ion transport</keyword>
<dbReference type="NCBIfam" id="TIGR00754">
    <property type="entry name" value="bfr"/>
    <property type="match status" value="1"/>
</dbReference>
<feature type="domain" description="Ferritin-like diiron" evidence="12">
    <location>
        <begin position="1"/>
        <end position="146"/>
    </location>
</feature>
<dbReference type="GO" id="GO:0008199">
    <property type="term" value="F:ferric iron binding"/>
    <property type="evidence" value="ECO:0007669"/>
    <property type="project" value="InterPro"/>
</dbReference>
<dbReference type="EMBL" id="FNNZ01000002">
    <property type="protein sequence ID" value="SDW20416.1"/>
    <property type="molecule type" value="Genomic_DNA"/>
</dbReference>
<evidence type="ECO:0000256" key="4">
    <source>
        <dbReference type="ARBA" id="ARBA00022496"/>
    </source>
</evidence>
<keyword evidence="14" id="KW-1185">Reference proteome</keyword>
<evidence type="ECO:0000256" key="11">
    <source>
        <dbReference type="RuleBase" id="RU000623"/>
    </source>
</evidence>
<keyword evidence="5" id="KW-0560">Oxidoreductase</keyword>
<dbReference type="CDD" id="cd00907">
    <property type="entry name" value="Bacterioferritin"/>
    <property type="match status" value="1"/>
</dbReference>
<evidence type="ECO:0000313" key="13">
    <source>
        <dbReference type="EMBL" id="SDW20416.1"/>
    </source>
</evidence>
<dbReference type="PROSITE" id="PS00549">
    <property type="entry name" value="BACTERIOFERRITIN"/>
    <property type="match status" value="1"/>
</dbReference>
<accession>A0A1H2RLS8</accession>
<dbReference type="Proteomes" id="UP000198816">
    <property type="component" value="Unassembled WGS sequence"/>
</dbReference>
<evidence type="ECO:0000313" key="14">
    <source>
        <dbReference type="Proteomes" id="UP000198816"/>
    </source>
</evidence>
<keyword evidence="2 9" id="KW-0409">Iron storage</keyword>
<feature type="binding site" evidence="10">
    <location>
        <position position="50"/>
    </location>
    <ligand>
        <name>Fe cation</name>
        <dbReference type="ChEBI" id="CHEBI:24875"/>
        <label>3</label>
    </ligand>
</feature>
<keyword evidence="9 10" id="KW-0479">Metal-binding</keyword>
<feature type="binding site" evidence="10">
    <location>
        <position position="128"/>
    </location>
    <ligand>
        <name>Fe cation</name>
        <dbReference type="ChEBI" id="CHEBI:24875"/>
        <label>2</label>
    </ligand>
</feature>
<comment type="catalytic activity">
    <reaction evidence="9">
        <text>4 Fe(2+) + O2 + 4 H(+) = 4 Fe(3+) + 2 H2O</text>
        <dbReference type="Rhea" id="RHEA:11148"/>
        <dbReference type="ChEBI" id="CHEBI:15377"/>
        <dbReference type="ChEBI" id="CHEBI:15378"/>
        <dbReference type="ChEBI" id="CHEBI:15379"/>
        <dbReference type="ChEBI" id="CHEBI:29033"/>
        <dbReference type="ChEBI" id="CHEBI:29034"/>
        <dbReference type="EC" id="1.16.3.1"/>
    </reaction>
</comment>
<keyword evidence="6 9" id="KW-0408">Iron</keyword>
<protein>
    <recommendedName>
        <fullName evidence="9 11">Bacterioferritin</fullName>
        <ecNumber evidence="9">1.16.3.1</ecNumber>
    </recommendedName>
</protein>
<dbReference type="InterPro" id="IPR002024">
    <property type="entry name" value="Bacterioferritin"/>
</dbReference>
<comment type="similarity">
    <text evidence="1 9 11">Belongs to the bacterioferritin family.</text>
</comment>
<feature type="binding site" evidence="10">
    <location>
        <position position="94"/>
    </location>
    <ligand>
        <name>Fe cation</name>
        <dbReference type="ChEBI" id="CHEBI:24875"/>
        <label>2</label>
    </ligand>
</feature>
<dbReference type="InterPro" id="IPR012347">
    <property type="entry name" value="Ferritin-like"/>
</dbReference>
<name>A0A1H2RLS8_THIRO</name>
<dbReference type="RefSeq" id="WP_093028044.1">
    <property type="nucleotide sequence ID" value="NZ_FNNZ01000002.1"/>
</dbReference>
<dbReference type="PIRSF" id="PIRSF002560">
    <property type="entry name" value="Bacterioferritin"/>
    <property type="match status" value="1"/>
</dbReference>
<dbReference type="Pfam" id="PF00210">
    <property type="entry name" value="Ferritin"/>
    <property type="match status" value="1"/>
</dbReference>
<evidence type="ECO:0000256" key="9">
    <source>
        <dbReference type="PIRNR" id="PIRNR002560"/>
    </source>
</evidence>
<keyword evidence="4" id="KW-0410">Iron transport</keyword>
<dbReference type="GO" id="GO:0005829">
    <property type="term" value="C:cytosol"/>
    <property type="evidence" value="ECO:0007669"/>
    <property type="project" value="TreeGrafter"/>
</dbReference>
<feature type="binding site" evidence="10">
    <location>
        <position position="51"/>
    </location>
    <ligand>
        <name>Fe cation</name>
        <dbReference type="ChEBI" id="CHEBI:24875"/>
        <label>2</label>
    </ligand>
</feature>
<feature type="binding site" evidence="10">
    <location>
        <position position="131"/>
    </location>
    <ligand>
        <name>Fe cation</name>
        <dbReference type="ChEBI" id="CHEBI:24875"/>
        <label>2</label>
    </ligand>
</feature>
<dbReference type="PRINTS" id="PR00601">
    <property type="entry name" value="BACFERRITIN"/>
</dbReference>
<proteinExistence type="inferred from homology"/>
<dbReference type="Gene3D" id="1.20.1260.10">
    <property type="match status" value="1"/>
</dbReference>
<dbReference type="InterPro" id="IPR009040">
    <property type="entry name" value="Ferritin-like_diiron"/>
</dbReference>
<keyword evidence="3" id="KW-0813">Transport</keyword>
<dbReference type="InterPro" id="IPR009078">
    <property type="entry name" value="Ferritin-like_SF"/>
</dbReference>